<dbReference type="PANTHER" id="PTHR43150:SF4">
    <property type="entry name" value="L-GLYCERALDEHYDE 3-PHOSPHATE REDUCTASE"/>
    <property type="match status" value="1"/>
</dbReference>
<dbReference type="SUPFAM" id="SSF51430">
    <property type="entry name" value="NAD(P)-linked oxidoreductase"/>
    <property type="match status" value="1"/>
</dbReference>
<dbReference type="RefSeq" id="WP_007478715.1">
    <property type="nucleotide sequence ID" value="NZ_CP072243.1"/>
</dbReference>
<comment type="caution">
    <text evidence="5">The sequence shown here is derived from an EMBL/GenBank/DDBJ whole genome shotgun (WGS) entry which is preliminary data.</text>
</comment>
<dbReference type="InterPro" id="IPR005399">
    <property type="entry name" value="K_chnl_volt-dep_bsu_KCNAB-rel"/>
</dbReference>
<accession>A0A7J4XPI6</accession>
<dbReference type="PRINTS" id="PR01577">
    <property type="entry name" value="KCNABCHANNEL"/>
</dbReference>
<dbReference type="PANTHER" id="PTHR43150">
    <property type="entry name" value="HYPERKINETIC, ISOFORM M"/>
    <property type="match status" value="1"/>
</dbReference>
<dbReference type="EMBL" id="VWMK01000001">
    <property type="protein sequence ID" value="KAA3770702.1"/>
    <property type="molecule type" value="Genomic_DNA"/>
</dbReference>
<comment type="similarity">
    <text evidence="1">Belongs to the shaker potassium channel beta subunit family.</text>
</comment>
<dbReference type="InterPro" id="IPR036812">
    <property type="entry name" value="NAD(P)_OxRdtase_dom_sf"/>
</dbReference>
<proteinExistence type="inferred from homology"/>
<evidence type="ECO:0000256" key="1">
    <source>
        <dbReference type="ARBA" id="ARBA00006515"/>
    </source>
</evidence>
<name>A0A7J4XPI6_9BACE</name>
<evidence type="ECO:0000313" key="5">
    <source>
        <dbReference type="EMBL" id="KAA3770702.1"/>
    </source>
</evidence>
<organism evidence="5 6">
    <name type="scientific">Bacteroides salyersiae</name>
    <dbReference type="NCBI Taxonomy" id="291644"/>
    <lineage>
        <taxon>Bacteria</taxon>
        <taxon>Pseudomonadati</taxon>
        <taxon>Bacteroidota</taxon>
        <taxon>Bacteroidia</taxon>
        <taxon>Bacteroidales</taxon>
        <taxon>Bacteroidaceae</taxon>
        <taxon>Bacteroides</taxon>
    </lineage>
</organism>
<evidence type="ECO:0000256" key="2">
    <source>
        <dbReference type="ARBA" id="ARBA00022857"/>
    </source>
</evidence>
<dbReference type="InterPro" id="IPR023210">
    <property type="entry name" value="NADP_OxRdtase_dom"/>
</dbReference>
<dbReference type="Proteomes" id="UP000422221">
    <property type="component" value="Unassembled WGS sequence"/>
</dbReference>
<dbReference type="Pfam" id="PF00248">
    <property type="entry name" value="Aldo_ket_red"/>
    <property type="match status" value="1"/>
</dbReference>
<evidence type="ECO:0000259" key="4">
    <source>
        <dbReference type="Pfam" id="PF00248"/>
    </source>
</evidence>
<evidence type="ECO:0000313" key="6">
    <source>
        <dbReference type="Proteomes" id="UP000422221"/>
    </source>
</evidence>
<evidence type="ECO:0000256" key="3">
    <source>
        <dbReference type="ARBA" id="ARBA00023002"/>
    </source>
</evidence>
<protein>
    <submittedName>
        <fullName evidence="5">L-glyceraldehyde 3-phosphate reductase</fullName>
    </submittedName>
</protein>
<feature type="domain" description="NADP-dependent oxidoreductase" evidence="4">
    <location>
        <begin position="31"/>
        <end position="327"/>
    </location>
</feature>
<gene>
    <name evidence="5" type="ORF">F3F73_01780</name>
</gene>
<dbReference type="Gene3D" id="3.20.20.100">
    <property type="entry name" value="NADP-dependent oxidoreductase domain"/>
    <property type="match status" value="1"/>
</dbReference>
<dbReference type="AlphaFoldDB" id="A0A7J4XPI6"/>
<dbReference type="GO" id="GO:0016491">
    <property type="term" value="F:oxidoreductase activity"/>
    <property type="evidence" value="ECO:0007669"/>
    <property type="project" value="UniProtKB-KW"/>
</dbReference>
<keyword evidence="3" id="KW-0560">Oxidoreductase</keyword>
<sequence length="330" mass="37666">MIAPVYSADNDRYKNGMKYRRCGKSGIMLPEISLGLWHNFGDVDTFSNSQRMAHYAFDKGITHFDLANNYGPSYGSAEETFGEIMKKSFMPYRDELFISTKAGHDMWPGPYGEWGSRKYLMASLNQSLRRMNLEYVDIFYSHRYDPITPLEETLQTLADIVRQGKALYVGISKYPKEAAEFAYKYLEERDVHCLLYQGRYNLFNREPEEEGILQQAKENGTGFIAFSPLAQGLLTNRYINGIPEDSRIARGGFLKKEQLTEEVLCKIKTLNEIAEQRGQTLAEMALAWVLKDDLVTSVIIGASSVGQLEDNLKAINNTSFTEEERRIISD</sequence>
<dbReference type="GO" id="GO:0051596">
    <property type="term" value="P:methylglyoxal catabolic process"/>
    <property type="evidence" value="ECO:0007669"/>
    <property type="project" value="TreeGrafter"/>
</dbReference>
<reference evidence="5 6" key="1">
    <citation type="journal article" date="2019" name="Nat. Med.">
        <title>A library of human gut bacterial isolates paired with longitudinal multiomics data enables mechanistic microbiome research.</title>
        <authorList>
            <person name="Poyet M."/>
            <person name="Groussin M."/>
            <person name="Gibbons S.M."/>
            <person name="Avila-Pacheco J."/>
            <person name="Jiang X."/>
            <person name="Kearney S.M."/>
            <person name="Perrotta A.R."/>
            <person name="Berdy B."/>
            <person name="Zhao S."/>
            <person name="Lieberman T.D."/>
            <person name="Swanson P.K."/>
            <person name="Smith M."/>
            <person name="Roesemann S."/>
            <person name="Alexander J.E."/>
            <person name="Rich S.A."/>
            <person name="Livny J."/>
            <person name="Vlamakis H."/>
            <person name="Clish C."/>
            <person name="Bullock K."/>
            <person name="Deik A."/>
            <person name="Scott J."/>
            <person name="Pierce K.A."/>
            <person name="Xavier R.J."/>
            <person name="Alm E.J."/>
        </authorList>
    </citation>
    <scope>NUCLEOTIDE SEQUENCE [LARGE SCALE GENOMIC DNA]</scope>
    <source>
        <strain evidence="5 6">BIOML-A10</strain>
    </source>
</reference>
<keyword evidence="2" id="KW-0521">NADP</keyword>